<protein>
    <recommendedName>
        <fullName evidence="6">Neurotransmitter-gated ion-channel ligand-binding domain-containing protein</fullName>
    </recommendedName>
</protein>
<keyword evidence="5" id="KW-0732">Signal</keyword>
<dbReference type="CDD" id="cd19051">
    <property type="entry name" value="LGIC_TM_cation"/>
    <property type="match status" value="1"/>
</dbReference>
<dbReference type="FunFam" id="2.70.170.10:FF:000028">
    <property type="entry name" value="AcetylCholine Receptor"/>
    <property type="match status" value="1"/>
</dbReference>
<dbReference type="GO" id="GO:0005230">
    <property type="term" value="F:extracellular ligand-gated monoatomic ion channel activity"/>
    <property type="evidence" value="ECO:0007669"/>
    <property type="project" value="InterPro"/>
</dbReference>
<dbReference type="SUPFAM" id="SSF90112">
    <property type="entry name" value="Neurotransmitter-gated ion-channel transmembrane pore"/>
    <property type="match status" value="1"/>
</dbReference>
<dbReference type="InterPro" id="IPR006202">
    <property type="entry name" value="Neur_chan_lig-bd"/>
</dbReference>
<evidence type="ECO:0000313" key="7">
    <source>
        <dbReference type="EnsemblMetazoa" id="G25259.3:cds"/>
    </source>
</evidence>
<evidence type="ECO:0000256" key="3">
    <source>
        <dbReference type="ARBA" id="ARBA00022989"/>
    </source>
</evidence>
<feature type="domain" description="Neurotransmitter-gated ion-channel ligand-binding" evidence="6">
    <location>
        <begin position="28"/>
        <end position="233"/>
    </location>
</feature>
<keyword evidence="8" id="KW-1185">Reference proteome</keyword>
<comment type="similarity">
    <text evidence="5">Belongs to the ligand-gated ion channel (TC 1.A.9) family.</text>
</comment>
<comment type="caution">
    <text evidence="5">Lacks conserved residue(s) required for the propagation of feature annotation.</text>
</comment>
<feature type="transmembrane region" description="Helical" evidence="5">
    <location>
        <begin position="241"/>
        <end position="258"/>
    </location>
</feature>
<comment type="subcellular location">
    <subcellularLocation>
        <location evidence="1">Membrane</location>
        <topology evidence="1">Multi-pass membrane protein</topology>
    </subcellularLocation>
</comment>
<dbReference type="InterPro" id="IPR006201">
    <property type="entry name" value="Neur_channel"/>
</dbReference>
<organism evidence="7 8">
    <name type="scientific">Magallana gigas</name>
    <name type="common">Pacific oyster</name>
    <name type="synonym">Crassostrea gigas</name>
    <dbReference type="NCBI Taxonomy" id="29159"/>
    <lineage>
        <taxon>Eukaryota</taxon>
        <taxon>Metazoa</taxon>
        <taxon>Spiralia</taxon>
        <taxon>Lophotrochozoa</taxon>
        <taxon>Mollusca</taxon>
        <taxon>Bivalvia</taxon>
        <taxon>Autobranchia</taxon>
        <taxon>Pteriomorphia</taxon>
        <taxon>Ostreida</taxon>
        <taxon>Ostreoidea</taxon>
        <taxon>Ostreidae</taxon>
        <taxon>Magallana</taxon>
    </lineage>
</organism>
<dbReference type="Gene3D" id="2.70.170.10">
    <property type="entry name" value="Neurotransmitter-gated ion-channel ligand-binding domain"/>
    <property type="match status" value="1"/>
</dbReference>
<dbReference type="SUPFAM" id="SSF63712">
    <property type="entry name" value="Nicotinic receptor ligand binding domain-like"/>
    <property type="match status" value="1"/>
</dbReference>
<dbReference type="InterPro" id="IPR036719">
    <property type="entry name" value="Neuro-gated_channel_TM_sf"/>
</dbReference>
<keyword evidence="5" id="KW-0813">Transport</keyword>
<evidence type="ECO:0000313" key="8">
    <source>
        <dbReference type="Proteomes" id="UP000005408"/>
    </source>
</evidence>
<evidence type="ECO:0000256" key="4">
    <source>
        <dbReference type="ARBA" id="ARBA00023136"/>
    </source>
</evidence>
<dbReference type="GO" id="GO:0004888">
    <property type="term" value="F:transmembrane signaling receptor activity"/>
    <property type="evidence" value="ECO:0007669"/>
    <property type="project" value="InterPro"/>
</dbReference>
<keyword evidence="4 5" id="KW-0472">Membrane</keyword>
<name>A0A8W8KZK4_MAGGI</name>
<dbReference type="InterPro" id="IPR038050">
    <property type="entry name" value="Neuro_actylchol_rec"/>
</dbReference>
<proteinExistence type="inferred from homology"/>
<feature type="transmembrane region" description="Helical" evidence="5">
    <location>
        <begin position="265"/>
        <end position="283"/>
    </location>
</feature>
<dbReference type="EnsemblMetazoa" id="G25259.3">
    <property type="protein sequence ID" value="G25259.3:cds"/>
    <property type="gene ID" value="G25259"/>
</dbReference>
<dbReference type="InterPro" id="IPR036734">
    <property type="entry name" value="Neur_chan_lig-bd_sf"/>
</dbReference>
<sequence>MDVLVLLCVIMHFASVLTVQVGSHEALIHRELFNEYNAFVRPVKNSSMPITVEISLSLRTVYDLEEKRNTLHSSTEIEMTWMDDFLSWNATEMGGIQAILVPTKKIWTPNICVKNDISNTNCFGTHSTVQINSNGKVVWWFIRELKTECNVDISRYPFDHQKCAIKIGSLYFSDLEVLLKIVDTRTNSTSPKTCGFVSNDEWDLLENLNDEITISYNGMEFTVLNFAFDLKRRVSFHVNNIIIPLFILTCLNLSCYFIPYNAGKLSISMEVFLAFALFLYSILESVPASSRHDFILGIFVTSQLIFSAFTVVVNAILSYLFQLNSEIPMS</sequence>
<feature type="transmembrane region" description="Helical" evidence="5">
    <location>
        <begin position="295"/>
        <end position="321"/>
    </location>
</feature>
<dbReference type="InterPro" id="IPR018000">
    <property type="entry name" value="Neurotransmitter_ion_chnl_CS"/>
</dbReference>
<dbReference type="Proteomes" id="UP000005408">
    <property type="component" value="Unassembled WGS sequence"/>
</dbReference>
<evidence type="ECO:0000256" key="1">
    <source>
        <dbReference type="ARBA" id="ARBA00004141"/>
    </source>
</evidence>
<keyword evidence="5" id="KW-0406">Ion transport</keyword>
<dbReference type="CDD" id="cd18989">
    <property type="entry name" value="LGIC_ECD_cation"/>
    <property type="match status" value="1"/>
</dbReference>
<evidence type="ECO:0000256" key="2">
    <source>
        <dbReference type="ARBA" id="ARBA00022692"/>
    </source>
</evidence>
<dbReference type="PROSITE" id="PS00236">
    <property type="entry name" value="NEUROTR_ION_CHANNEL"/>
    <property type="match status" value="1"/>
</dbReference>
<evidence type="ECO:0000259" key="6">
    <source>
        <dbReference type="Pfam" id="PF02931"/>
    </source>
</evidence>
<accession>A0A8W8KZK4</accession>
<dbReference type="PANTHER" id="PTHR18945">
    <property type="entry name" value="NEUROTRANSMITTER GATED ION CHANNEL"/>
    <property type="match status" value="1"/>
</dbReference>
<feature type="chain" id="PRO_5036518937" description="Neurotransmitter-gated ion-channel ligand-binding domain-containing protein" evidence="5">
    <location>
        <begin position="19"/>
        <end position="330"/>
    </location>
</feature>
<dbReference type="AlphaFoldDB" id="A0A8W8KZK4"/>
<keyword evidence="5" id="KW-0407">Ion channel</keyword>
<dbReference type="Gene3D" id="1.20.58.390">
    <property type="entry name" value="Neurotransmitter-gated ion-channel transmembrane domain"/>
    <property type="match status" value="1"/>
</dbReference>
<reference evidence="7" key="1">
    <citation type="submission" date="2022-08" db="UniProtKB">
        <authorList>
            <consortium name="EnsemblMetazoa"/>
        </authorList>
    </citation>
    <scope>IDENTIFICATION</scope>
    <source>
        <strain evidence="7">05x7-T-G4-1.051#20</strain>
    </source>
</reference>
<feature type="signal peptide" evidence="5">
    <location>
        <begin position="1"/>
        <end position="18"/>
    </location>
</feature>
<dbReference type="Pfam" id="PF02931">
    <property type="entry name" value="Neur_chan_LBD"/>
    <property type="match status" value="1"/>
</dbReference>
<dbReference type="PRINTS" id="PR00252">
    <property type="entry name" value="NRIONCHANNEL"/>
</dbReference>
<keyword evidence="3 5" id="KW-1133">Transmembrane helix</keyword>
<dbReference type="GO" id="GO:0016020">
    <property type="term" value="C:membrane"/>
    <property type="evidence" value="ECO:0007669"/>
    <property type="project" value="UniProtKB-SubCell"/>
</dbReference>
<evidence type="ECO:0000256" key="5">
    <source>
        <dbReference type="RuleBase" id="RU000687"/>
    </source>
</evidence>
<keyword evidence="2 5" id="KW-0812">Transmembrane</keyword>